<dbReference type="KEGG" id="nkf:Nkreftii_002862"/>
<dbReference type="Proteomes" id="UP000593737">
    <property type="component" value="Chromosome"/>
</dbReference>
<reference evidence="1 2" key="1">
    <citation type="journal article" date="2020" name="ISME J.">
        <title>Enrichment and physiological characterization of a novel comammox Nitrospira indicates ammonium inhibition of complete nitrification.</title>
        <authorList>
            <person name="Sakoula D."/>
            <person name="Koch H."/>
            <person name="Frank J."/>
            <person name="Jetten M.S.M."/>
            <person name="van Kessel M.A.H.J."/>
            <person name="Lucker S."/>
        </authorList>
    </citation>
    <scope>NUCLEOTIDE SEQUENCE [LARGE SCALE GENOMIC DNA]</scope>
    <source>
        <strain evidence="1">Comreactor17</strain>
    </source>
</reference>
<protein>
    <submittedName>
        <fullName evidence="1">Uncharacterized protein</fullName>
    </submittedName>
</protein>
<gene>
    <name evidence="1" type="ORF">Nkreftii_002862</name>
</gene>
<name>A0A7S8J094_9BACT</name>
<accession>A0A7S8J094</accession>
<proteinExistence type="predicted"/>
<organism evidence="1 2">
    <name type="scientific">Candidatus Nitrospira kreftii</name>
    <dbReference type="NCBI Taxonomy" id="2652173"/>
    <lineage>
        <taxon>Bacteria</taxon>
        <taxon>Pseudomonadati</taxon>
        <taxon>Nitrospirota</taxon>
        <taxon>Nitrospiria</taxon>
        <taxon>Nitrospirales</taxon>
        <taxon>Nitrospiraceae</taxon>
        <taxon>Nitrospira</taxon>
    </lineage>
</organism>
<evidence type="ECO:0000313" key="1">
    <source>
        <dbReference type="EMBL" id="QPD05088.1"/>
    </source>
</evidence>
<dbReference type="EMBL" id="CP047423">
    <property type="protein sequence ID" value="QPD05088.1"/>
    <property type="molecule type" value="Genomic_DNA"/>
</dbReference>
<sequence>MPVNQQLLPLDEIWRRKLAELPWPTKNLPQVMDGETGTLRALIREYLFMSLFRACGLGH</sequence>
<evidence type="ECO:0000313" key="2">
    <source>
        <dbReference type="Proteomes" id="UP000593737"/>
    </source>
</evidence>
<dbReference type="AlphaFoldDB" id="A0A7S8J094"/>